<reference evidence="1" key="1">
    <citation type="submission" date="2019-07" db="EMBL/GenBank/DDBJ databases">
        <title>The discovery of a new lineage B mimivirus raises questions about particles surface fibrils.</title>
        <authorList>
            <person name="Silva L.K.S."/>
            <person name="Rodrigues R.A.L."/>
            <person name="Andrade A.C.S.P."/>
            <person name="Hikida H."/>
            <person name="Andreani J."/>
            <person name="Levasseur A."/>
            <person name="La Scola B."/>
            <person name="Abrahao J.S."/>
        </authorList>
    </citation>
    <scope>NUCLEOTIDE SEQUENCE</scope>
    <source>
        <strain evidence="1">B60</strain>
    </source>
</reference>
<name>A0A6G6AD28_9VIRU</name>
<dbReference type="SUPFAM" id="SSF48403">
    <property type="entry name" value="Ankyrin repeat"/>
    <property type="match status" value="1"/>
</dbReference>
<dbReference type="Gene3D" id="1.25.40.20">
    <property type="entry name" value="Ankyrin repeat-containing domain"/>
    <property type="match status" value="2"/>
</dbReference>
<accession>A0A6G6AD28</accession>
<protein>
    <submittedName>
        <fullName evidence="1">Ankyrin repeat-containing protein</fullName>
    </submittedName>
</protein>
<organism evidence="1">
    <name type="scientific">Borely moumouvirus</name>
    <dbReference type="NCBI Taxonomy" id="2712067"/>
    <lineage>
        <taxon>Viruses</taxon>
        <taxon>Varidnaviria</taxon>
        <taxon>Bamfordvirae</taxon>
        <taxon>Nucleocytoviricota</taxon>
        <taxon>Megaviricetes</taxon>
        <taxon>Imitervirales</taxon>
        <taxon>Mimiviridae</taxon>
        <taxon>Megamimivirinae</taxon>
        <taxon>Moumouvirus</taxon>
    </lineage>
</organism>
<dbReference type="InterPro" id="IPR036770">
    <property type="entry name" value="Ankyrin_rpt-contain_sf"/>
</dbReference>
<sequence length="315" mass="37124">MDKYIDSLDFYENFDEEFKAQISRKYKHNIYEQIKDLKFNDMTNFYDLDEPTKKLYLKFLVCKEKLLDLYNALKIYDDDIFFEDGILFYAILIVSQFKNIRNYKNFKYIYDLIKLFIDKGFDVTLNNHLAIKIASRSSLNILELIIANGGDITTDNNFCMRNLPDYTYERFLFLIKNGADPFVNNCVVLKIMSENINVIKYYIEHGVDINLDKGFILRKNLYDENFATIKFLLEYGADINFLNNFDIFLIIQSRNIKILKLLVDAGVDLSRINPYCETKVNQSESSKQFRNLFSFLVNEGVDPFNIIHIIDSGNV</sequence>
<evidence type="ECO:0000313" key="1">
    <source>
        <dbReference type="EMBL" id="QID06343.1"/>
    </source>
</evidence>
<dbReference type="EMBL" id="MN175499">
    <property type="protein sequence ID" value="QID06343.1"/>
    <property type="molecule type" value="Genomic_DNA"/>
</dbReference>
<proteinExistence type="predicted"/>